<dbReference type="AlphaFoldDB" id="A0A195EJL1"/>
<feature type="region of interest" description="Disordered" evidence="2">
    <location>
        <begin position="198"/>
        <end position="230"/>
    </location>
</feature>
<dbReference type="PANTHER" id="PTHR13238:SF0">
    <property type="entry name" value="CILIA- AND FLAGELLA-ASSOCIATED PROTEIN 298"/>
    <property type="match status" value="1"/>
</dbReference>
<dbReference type="STRING" id="471704.A0A195EJL1"/>
<sequence length="230" mass="26095">MVRLHVKKGDDSQFLCDTDVEANVDDVISDIVVIYNGRLKISRICYEIEELAKHGVMLPPDIMGLTDDQVEELKLKDEWADKCVPMGGWTFNKDKIGHRNGRQPNEKMQEVLKKTIEDARTMTSKKLVQQEKLVTQKTVQEALDLLRGAVTIVYPMGLPPHDVIRKEFENTEDLTGTQASLERSRTLYRLCVDRIVRSTTSSKHAEDDDDDDDDDDDNDNDDGDDGDDVA</sequence>
<evidence type="ECO:0000256" key="2">
    <source>
        <dbReference type="SAM" id="MobiDB-lite"/>
    </source>
</evidence>
<gene>
    <name evidence="3" type="ORF">ALC57_02167</name>
</gene>
<organism evidence="3 4">
    <name type="scientific">Trachymyrmex cornetzi</name>
    <dbReference type="NCBI Taxonomy" id="471704"/>
    <lineage>
        <taxon>Eukaryota</taxon>
        <taxon>Metazoa</taxon>
        <taxon>Ecdysozoa</taxon>
        <taxon>Arthropoda</taxon>
        <taxon>Hexapoda</taxon>
        <taxon>Insecta</taxon>
        <taxon>Pterygota</taxon>
        <taxon>Neoptera</taxon>
        <taxon>Endopterygota</taxon>
        <taxon>Hymenoptera</taxon>
        <taxon>Apocrita</taxon>
        <taxon>Aculeata</taxon>
        <taxon>Formicoidea</taxon>
        <taxon>Formicidae</taxon>
        <taxon>Myrmicinae</taxon>
        <taxon>Trachymyrmex</taxon>
    </lineage>
</organism>
<proteinExistence type="inferred from homology"/>
<feature type="compositionally biased region" description="Acidic residues" evidence="2">
    <location>
        <begin position="207"/>
        <end position="230"/>
    </location>
</feature>
<dbReference type="Proteomes" id="UP000078492">
    <property type="component" value="Unassembled WGS sequence"/>
</dbReference>
<protein>
    <submittedName>
        <fullName evidence="3">Uncharacterized protein C21orf59</fullName>
    </submittedName>
</protein>
<dbReference type="PANTHER" id="PTHR13238">
    <property type="entry name" value="PROTEIN C21ORF59"/>
    <property type="match status" value="1"/>
</dbReference>
<accession>A0A195EJL1</accession>
<dbReference type="InterPro" id="IPR021298">
    <property type="entry name" value="CFAP298"/>
</dbReference>
<name>A0A195EJL1_9HYME</name>
<reference evidence="3 4" key="1">
    <citation type="submission" date="2015-09" db="EMBL/GenBank/DDBJ databases">
        <title>Trachymyrmex cornetzi WGS genome.</title>
        <authorList>
            <person name="Nygaard S."/>
            <person name="Hu H."/>
            <person name="Boomsma J."/>
            <person name="Zhang G."/>
        </authorList>
    </citation>
    <scope>NUCLEOTIDE SEQUENCE [LARGE SCALE GENOMIC DNA]</scope>
    <source>
        <strain evidence="3">Tcor2-1</strain>
        <tissue evidence="3">Whole body</tissue>
    </source>
</reference>
<evidence type="ECO:0000313" key="4">
    <source>
        <dbReference type="Proteomes" id="UP000078492"/>
    </source>
</evidence>
<dbReference type="GO" id="GO:0003352">
    <property type="term" value="P:regulation of cilium movement"/>
    <property type="evidence" value="ECO:0007669"/>
    <property type="project" value="InterPro"/>
</dbReference>
<evidence type="ECO:0000256" key="1">
    <source>
        <dbReference type="ARBA" id="ARBA00009619"/>
    </source>
</evidence>
<keyword evidence="4" id="KW-1185">Reference proteome</keyword>
<dbReference type="EMBL" id="KQ978782">
    <property type="protein sequence ID" value="KYN28440.1"/>
    <property type="molecule type" value="Genomic_DNA"/>
</dbReference>
<comment type="similarity">
    <text evidence="1">Belongs to the CFAP298 family.</text>
</comment>
<evidence type="ECO:0000313" key="3">
    <source>
        <dbReference type="EMBL" id="KYN28440.1"/>
    </source>
</evidence>